<proteinExistence type="predicted"/>
<dbReference type="InterPro" id="IPR024789">
    <property type="entry name" value="APC4"/>
</dbReference>
<evidence type="ECO:0000256" key="2">
    <source>
        <dbReference type="ARBA" id="ARBA00022618"/>
    </source>
</evidence>
<dbReference type="InterPro" id="IPR036322">
    <property type="entry name" value="WD40_repeat_dom_sf"/>
</dbReference>
<dbReference type="Pfam" id="PF12896">
    <property type="entry name" value="ANAPC4"/>
    <property type="match status" value="1"/>
</dbReference>
<organism evidence="8 9">
    <name type="scientific">Phialocephala subalpina</name>
    <dbReference type="NCBI Taxonomy" id="576137"/>
    <lineage>
        <taxon>Eukaryota</taxon>
        <taxon>Fungi</taxon>
        <taxon>Dikarya</taxon>
        <taxon>Ascomycota</taxon>
        <taxon>Pezizomycotina</taxon>
        <taxon>Leotiomycetes</taxon>
        <taxon>Helotiales</taxon>
        <taxon>Mollisiaceae</taxon>
        <taxon>Phialocephala</taxon>
        <taxon>Phialocephala fortinii species complex</taxon>
    </lineage>
</organism>
<dbReference type="EMBL" id="FJOG01000005">
    <property type="protein sequence ID" value="CZR54481.1"/>
    <property type="molecule type" value="Genomic_DNA"/>
</dbReference>
<dbReference type="InterPro" id="IPR024977">
    <property type="entry name" value="Apc4-like_WD40_dom"/>
</dbReference>
<evidence type="ECO:0000313" key="9">
    <source>
        <dbReference type="Proteomes" id="UP000184330"/>
    </source>
</evidence>
<dbReference type="Proteomes" id="UP000184330">
    <property type="component" value="Unassembled WGS sequence"/>
</dbReference>
<feature type="domain" description="Anaphase-promoting complex subunit 4-like WD40" evidence="6">
    <location>
        <begin position="24"/>
        <end position="114"/>
    </location>
</feature>
<dbReference type="GO" id="GO:0005680">
    <property type="term" value="C:anaphase-promoting complex"/>
    <property type="evidence" value="ECO:0007669"/>
    <property type="project" value="InterPro"/>
</dbReference>
<dbReference type="InterPro" id="IPR015943">
    <property type="entry name" value="WD40/YVTN_repeat-like_dom_sf"/>
</dbReference>
<dbReference type="OrthoDB" id="2110451at2759"/>
<keyword evidence="5" id="KW-0131">Cell cycle</keyword>
<evidence type="ECO:0000259" key="7">
    <source>
        <dbReference type="Pfam" id="PF12896"/>
    </source>
</evidence>
<evidence type="ECO:0000256" key="5">
    <source>
        <dbReference type="ARBA" id="ARBA00023306"/>
    </source>
</evidence>
<evidence type="ECO:0000256" key="1">
    <source>
        <dbReference type="ARBA" id="ARBA00016067"/>
    </source>
</evidence>
<dbReference type="STRING" id="576137.A0A1L7WNZ9"/>
<reference evidence="8 9" key="1">
    <citation type="submission" date="2016-03" db="EMBL/GenBank/DDBJ databases">
        <authorList>
            <person name="Ploux O."/>
        </authorList>
    </citation>
    <scope>NUCLEOTIDE SEQUENCE [LARGE SCALE GENOMIC DNA]</scope>
    <source>
        <strain evidence="8 9">UAMH 11012</strain>
    </source>
</reference>
<keyword evidence="9" id="KW-1185">Reference proteome</keyword>
<dbReference type="PANTHER" id="PTHR13260:SF0">
    <property type="entry name" value="ANAPHASE-PROMOTING COMPLEX SUBUNIT 4"/>
    <property type="match status" value="1"/>
</dbReference>
<evidence type="ECO:0000313" key="8">
    <source>
        <dbReference type="EMBL" id="CZR54481.1"/>
    </source>
</evidence>
<dbReference type="Gene3D" id="2.130.10.10">
    <property type="entry name" value="YVTN repeat-like/Quinoprotein amine dehydrogenase"/>
    <property type="match status" value="1"/>
</dbReference>
<dbReference type="SUPFAM" id="SSF50978">
    <property type="entry name" value="WD40 repeat-like"/>
    <property type="match status" value="1"/>
</dbReference>
<dbReference type="PANTHER" id="PTHR13260">
    <property type="entry name" value="ANAPHASE PROMOTING COMPLEX SUBUNIT 4 APC4"/>
    <property type="match status" value="1"/>
</dbReference>
<evidence type="ECO:0000259" key="6">
    <source>
        <dbReference type="Pfam" id="PF12894"/>
    </source>
</evidence>
<dbReference type="GO" id="GO:0034399">
    <property type="term" value="C:nuclear periphery"/>
    <property type="evidence" value="ECO:0007669"/>
    <property type="project" value="TreeGrafter"/>
</dbReference>
<dbReference type="AlphaFoldDB" id="A0A1L7WNZ9"/>
<feature type="domain" description="Anaphase-promoting complex subunit 4 long" evidence="7">
    <location>
        <begin position="260"/>
        <end position="460"/>
    </location>
</feature>
<name>A0A1L7WNZ9_9HELO</name>
<evidence type="ECO:0000256" key="4">
    <source>
        <dbReference type="ARBA" id="ARBA00022786"/>
    </source>
</evidence>
<evidence type="ECO:0000256" key="3">
    <source>
        <dbReference type="ARBA" id="ARBA00022776"/>
    </source>
</evidence>
<sequence>MVRSDFEILSEKTLHHTADPDLITYCPSMDLVALVTTDQQVLIYRLNGQRVYGATQKAGKLQVASIRWKPNGQLLAIAWSDGSVRLVGAESTKIVHQFSAGDEVSGVTCMGWAANLTNRSTSSVKQKRISDSWDSILLGTDEVLDLPRDLSLTDIETSLPKLSVLAAGGSEDVFSSRSSLDAVFRAFDPKDNNAVDVMVVGTTEGTIHLSIYDSFVIGSFPSPIIPGSARSQLVLHASHKQYSTHSLLLRASSSAAQLYFVPMDLRFISASSEYLSLLASRSTALQNLLRYINQVQSQIVSEWKSTQELPGRFLSNINETLAEKDNRDIVQALYHSVATGHTFPSVKEWLIDELSERGHKRWNKAVTTGLENLRRLVHENMLPALERCSLILSRFSGIAKFQGSNSSLGFTNQQISLIMDTVACLHLVSSNILIQVVDELELFTSFSSWLRYEIDRLASDSSNSPTDDAAEKEASIDHSKVLLYLQTAMTSSPLGIYLAESPEESTDSWYAGQGMPMYDLLDKQLQKQERGLPYIKSLPRVEFLCGFLTRQASTIFSQIAEAEKRNVLFGKAVEISSTEANAPIDLRMAAENKSACETIIASVPEGSKDTIQIVRVRLSVENGISSMQNIFSFSLKLGNGVVKDFKFWDDSELLVLWESSSSTSLLNISYKPSTISTNGFAMKYSPHTANGKGLEPTILNNHQVLQLFSRYKISDETSFVPEKLEIREKNPRKEEEDSRRILLLGKDKLHYRVLRFAHPDAGATEDEDISMS</sequence>
<keyword evidence="3" id="KW-0498">Mitosis</keyword>
<dbReference type="Pfam" id="PF12894">
    <property type="entry name" value="ANAPC4_WD40"/>
    <property type="match status" value="1"/>
</dbReference>
<dbReference type="GO" id="GO:0031145">
    <property type="term" value="P:anaphase-promoting complex-dependent catabolic process"/>
    <property type="evidence" value="ECO:0007669"/>
    <property type="project" value="InterPro"/>
</dbReference>
<accession>A0A1L7WNZ9</accession>
<dbReference type="GO" id="GO:0070979">
    <property type="term" value="P:protein K11-linked ubiquitination"/>
    <property type="evidence" value="ECO:0007669"/>
    <property type="project" value="TreeGrafter"/>
</dbReference>
<gene>
    <name evidence="8" type="ORF">PAC_04365</name>
</gene>
<keyword evidence="4" id="KW-0833">Ubl conjugation pathway</keyword>
<keyword evidence="2" id="KW-0132">Cell division</keyword>
<dbReference type="GO" id="GO:0051301">
    <property type="term" value="P:cell division"/>
    <property type="evidence" value="ECO:0007669"/>
    <property type="project" value="UniProtKB-KW"/>
</dbReference>
<dbReference type="InterPro" id="IPR024790">
    <property type="entry name" value="APC4_long_dom"/>
</dbReference>
<protein>
    <recommendedName>
        <fullName evidence="1">Anaphase-promoting complex subunit 4</fullName>
    </recommendedName>
</protein>